<evidence type="ECO:0000313" key="2">
    <source>
        <dbReference type="WBParaSite" id="RSKR_0000694500.1"/>
    </source>
</evidence>
<dbReference type="WBParaSite" id="RSKR_0000694500.1">
    <property type="protein sequence ID" value="RSKR_0000694500.1"/>
    <property type="gene ID" value="RSKR_0000694500"/>
</dbReference>
<sequence length="383" mass="42867">MLRLIEKGLLLGESKVLLSQIRGRRRTLTPAPWLAPKYDITKEFLEPENESILKEIISQDINRTPSLIKTTRTEIKTAPWTPDSRRVGLMATKIGMLPQWLNNGTRILCTVFHIQDNHVVSTTDPETWFKKSFVGKRKAFNRDGPMWKVTVGAINMNPHKLTAPYRRIFDTAGVPCKLKLGSFLVTEDAVVDAGTKLDVRHFNVGQYVTVTGKTIDWGFQGGMHRWGMRGMNANRTTKSHRRVGSIGSVGDARVWPGKRLPGHMGYEWRTTSGLQIVRINAAEQVMYVKGCVPGDVGEVLLIKDCLQAEKRTPDVPFPTLASIPEEDETEGGNALLDNLLGAKDVYADKIFKMSQPSIMFTSDHETKSAGRDRTKAKIAKVKK</sequence>
<organism evidence="1 2">
    <name type="scientific">Rhabditophanes sp. KR3021</name>
    <dbReference type="NCBI Taxonomy" id="114890"/>
    <lineage>
        <taxon>Eukaryota</taxon>
        <taxon>Metazoa</taxon>
        <taxon>Ecdysozoa</taxon>
        <taxon>Nematoda</taxon>
        <taxon>Chromadorea</taxon>
        <taxon>Rhabditida</taxon>
        <taxon>Tylenchina</taxon>
        <taxon>Panagrolaimomorpha</taxon>
        <taxon>Strongyloidoidea</taxon>
        <taxon>Alloionematidae</taxon>
        <taxon>Rhabditophanes</taxon>
    </lineage>
</organism>
<protein>
    <submittedName>
        <fullName evidence="2">39S ribosomal protein L3, mitochondrial</fullName>
    </submittedName>
</protein>
<accession>A0AC35U1Y8</accession>
<name>A0AC35U1Y8_9BILA</name>
<reference evidence="2" key="1">
    <citation type="submission" date="2016-11" db="UniProtKB">
        <authorList>
            <consortium name="WormBaseParasite"/>
        </authorList>
    </citation>
    <scope>IDENTIFICATION</scope>
    <source>
        <strain evidence="2">KR3021</strain>
    </source>
</reference>
<evidence type="ECO:0000313" key="1">
    <source>
        <dbReference type="Proteomes" id="UP000095286"/>
    </source>
</evidence>
<proteinExistence type="predicted"/>
<dbReference type="Proteomes" id="UP000095286">
    <property type="component" value="Unplaced"/>
</dbReference>